<dbReference type="SUPFAM" id="SSF63829">
    <property type="entry name" value="Calcium-dependent phosphotriesterase"/>
    <property type="match status" value="1"/>
</dbReference>
<evidence type="ECO:0000313" key="2">
    <source>
        <dbReference type="Proteomes" id="UP000663814"/>
    </source>
</evidence>
<organism evidence="1 2">
    <name type="scientific">Rheinheimera maricola</name>
    <dbReference type="NCBI Taxonomy" id="2793282"/>
    <lineage>
        <taxon>Bacteria</taxon>
        <taxon>Pseudomonadati</taxon>
        <taxon>Pseudomonadota</taxon>
        <taxon>Gammaproteobacteria</taxon>
        <taxon>Chromatiales</taxon>
        <taxon>Chromatiaceae</taxon>
        <taxon>Rheinheimera</taxon>
    </lineage>
</organism>
<keyword evidence="2" id="KW-1185">Reference proteome</keyword>
<evidence type="ECO:0000313" key="1">
    <source>
        <dbReference type="EMBL" id="MBZ9610142.1"/>
    </source>
</evidence>
<dbReference type="Pfam" id="PF07494">
    <property type="entry name" value="Reg_prop"/>
    <property type="match status" value="1"/>
</dbReference>
<dbReference type="Proteomes" id="UP000663814">
    <property type="component" value="Unassembled WGS sequence"/>
</dbReference>
<protein>
    <submittedName>
        <fullName evidence="1">Uncharacterized protein</fullName>
    </submittedName>
</protein>
<reference evidence="1 2" key="1">
    <citation type="submission" date="2021-08" db="EMBL/GenBank/DDBJ databases">
        <title>Rheinheimera aquimaris sp. nov., isolated from seawater of the East Sea in Korea.</title>
        <authorList>
            <person name="Kim K.H."/>
            <person name="Wenting R."/>
            <person name="Kim K.R."/>
            <person name="Jeon C.O."/>
        </authorList>
    </citation>
    <scope>NUCLEOTIDE SEQUENCE [LARGE SCALE GENOMIC DNA]</scope>
    <source>
        <strain evidence="1 2">MA-13</strain>
    </source>
</reference>
<comment type="caution">
    <text evidence="1">The sequence shown here is derived from an EMBL/GenBank/DDBJ whole genome shotgun (WGS) entry which is preliminary data.</text>
</comment>
<dbReference type="InterPro" id="IPR011110">
    <property type="entry name" value="Reg_prop"/>
</dbReference>
<dbReference type="Gene3D" id="2.130.10.10">
    <property type="entry name" value="YVTN repeat-like/Quinoprotein amine dehydrogenase"/>
    <property type="match status" value="1"/>
</dbReference>
<gene>
    <name evidence="1" type="ORF">I4W93_000900</name>
</gene>
<sequence length="123" mass="13952">MPQLSQLIRISARQLLVTVIMLLLYPAVAAVPFPPETGLFQPIGDEEQIPDNVVTRLLQDQQGFIWIGTPAGLLRYDGYRFRRYTQQTNSKNSLAGNFVIDMLLRPDGNIWVITEPFPVTHKT</sequence>
<accession>A0ABS7X694</accession>
<dbReference type="RefSeq" id="WP_205310355.1">
    <property type="nucleotide sequence ID" value="NZ_JAERPS020000001.1"/>
</dbReference>
<proteinExistence type="predicted"/>
<dbReference type="EMBL" id="JAERPS020000001">
    <property type="protein sequence ID" value="MBZ9610142.1"/>
    <property type="molecule type" value="Genomic_DNA"/>
</dbReference>
<dbReference type="InterPro" id="IPR015943">
    <property type="entry name" value="WD40/YVTN_repeat-like_dom_sf"/>
</dbReference>
<name>A0ABS7X694_9GAMM</name>